<keyword evidence="2" id="KW-1185">Reference proteome</keyword>
<evidence type="ECO:0000313" key="2">
    <source>
        <dbReference type="Proteomes" id="UP001596154"/>
    </source>
</evidence>
<gene>
    <name evidence="1" type="ORF">ACFPZJ_37610</name>
</gene>
<proteinExistence type="predicted"/>
<accession>A0ABW0V1U8</accession>
<dbReference type="RefSeq" id="WP_381031278.1">
    <property type="nucleotide sequence ID" value="NZ_JBHSNY010000020.1"/>
</dbReference>
<dbReference type="EMBL" id="JBHSNY010000020">
    <property type="protein sequence ID" value="MFC5639353.1"/>
    <property type="molecule type" value="Genomic_DNA"/>
</dbReference>
<organism evidence="1 2">
    <name type="scientific">Streptomyces bullii</name>
    <dbReference type="NCBI Taxonomy" id="349910"/>
    <lineage>
        <taxon>Bacteria</taxon>
        <taxon>Bacillati</taxon>
        <taxon>Actinomycetota</taxon>
        <taxon>Actinomycetes</taxon>
        <taxon>Kitasatosporales</taxon>
        <taxon>Streptomycetaceae</taxon>
        <taxon>Streptomyces</taxon>
    </lineage>
</organism>
<name>A0ABW0V1U8_9ACTN</name>
<evidence type="ECO:0000313" key="1">
    <source>
        <dbReference type="EMBL" id="MFC5639353.1"/>
    </source>
</evidence>
<dbReference type="Proteomes" id="UP001596154">
    <property type="component" value="Unassembled WGS sequence"/>
</dbReference>
<reference evidence="2" key="1">
    <citation type="journal article" date="2019" name="Int. J. Syst. Evol. Microbiol.">
        <title>The Global Catalogue of Microorganisms (GCM) 10K type strain sequencing project: providing services to taxonomists for standard genome sequencing and annotation.</title>
        <authorList>
            <consortium name="The Broad Institute Genomics Platform"/>
            <consortium name="The Broad Institute Genome Sequencing Center for Infectious Disease"/>
            <person name="Wu L."/>
            <person name="Ma J."/>
        </authorList>
    </citation>
    <scope>NUCLEOTIDE SEQUENCE [LARGE SCALE GENOMIC DNA]</scope>
    <source>
        <strain evidence="2">CGMCC 4.7248</strain>
    </source>
</reference>
<sequence length="42" mass="4346">MPAVFHALWHGQLTTPLVAPPHERVLVTARDSSGPGKVGSAG</sequence>
<comment type="caution">
    <text evidence="1">The sequence shown here is derived from an EMBL/GenBank/DDBJ whole genome shotgun (WGS) entry which is preliminary data.</text>
</comment>
<protein>
    <submittedName>
        <fullName evidence="1">Uncharacterized protein</fullName>
    </submittedName>
</protein>